<dbReference type="EMBL" id="CP068047">
    <property type="protein sequence ID" value="QQR37231.1"/>
    <property type="molecule type" value="Genomic_DNA"/>
</dbReference>
<dbReference type="InterPro" id="IPR011008">
    <property type="entry name" value="Dimeric_a/b-barrel"/>
</dbReference>
<keyword evidence="3" id="KW-1185">Reference proteome</keyword>
<gene>
    <name evidence="2" type="ORF">JI749_06360</name>
</gene>
<dbReference type="RefSeq" id="WP_201660967.1">
    <property type="nucleotide sequence ID" value="NZ_CP068047.1"/>
</dbReference>
<keyword evidence="2" id="KW-0503">Monooxygenase</keyword>
<protein>
    <submittedName>
        <fullName evidence="2">Antibiotic biosynthesis monooxygenase</fullName>
    </submittedName>
</protein>
<proteinExistence type="predicted"/>
<reference evidence="2 3" key="1">
    <citation type="submission" date="2021-01" db="EMBL/GenBank/DDBJ databases">
        <title>Genome seq and assembly of Devosia sp. G19.</title>
        <authorList>
            <person name="Chhetri G."/>
        </authorList>
    </citation>
    <scope>NUCLEOTIDE SEQUENCE [LARGE SCALE GENOMIC DNA]</scope>
    <source>
        <strain evidence="2 3">G19</strain>
    </source>
</reference>
<dbReference type="InterPro" id="IPR007138">
    <property type="entry name" value="ABM_dom"/>
</dbReference>
<dbReference type="Pfam" id="PF03992">
    <property type="entry name" value="ABM"/>
    <property type="match status" value="1"/>
</dbReference>
<evidence type="ECO:0000259" key="1">
    <source>
        <dbReference type="PROSITE" id="PS51725"/>
    </source>
</evidence>
<evidence type="ECO:0000313" key="3">
    <source>
        <dbReference type="Proteomes" id="UP000595460"/>
    </source>
</evidence>
<accession>A0ABX7BZ39</accession>
<name>A0ABX7BZ39_9HYPH</name>
<feature type="domain" description="ABM" evidence="1">
    <location>
        <begin position="5"/>
        <end position="94"/>
    </location>
</feature>
<dbReference type="GO" id="GO:0004497">
    <property type="term" value="F:monooxygenase activity"/>
    <property type="evidence" value="ECO:0007669"/>
    <property type="project" value="UniProtKB-KW"/>
</dbReference>
<organism evidence="2 3">
    <name type="scientific">Devosia oryziradicis</name>
    <dbReference type="NCBI Taxonomy" id="2801335"/>
    <lineage>
        <taxon>Bacteria</taxon>
        <taxon>Pseudomonadati</taxon>
        <taxon>Pseudomonadota</taxon>
        <taxon>Alphaproteobacteria</taxon>
        <taxon>Hyphomicrobiales</taxon>
        <taxon>Devosiaceae</taxon>
        <taxon>Devosia</taxon>
    </lineage>
</organism>
<dbReference type="Proteomes" id="UP000595460">
    <property type="component" value="Chromosome"/>
</dbReference>
<dbReference type="SUPFAM" id="SSF54909">
    <property type="entry name" value="Dimeric alpha+beta barrel"/>
    <property type="match status" value="1"/>
</dbReference>
<evidence type="ECO:0000313" key="2">
    <source>
        <dbReference type="EMBL" id="QQR37231.1"/>
    </source>
</evidence>
<sequence length="94" mass="10309">MAGKVFLDGYLEVPPDRAEAVTRALPDHIALTRAEPGCLAFDVVVDPSDPSRFLVSETFTDRAAFDAHQARAKASPWAEVTAGLPRHYNIREES</sequence>
<dbReference type="Gene3D" id="3.30.70.100">
    <property type="match status" value="1"/>
</dbReference>
<keyword evidence="2" id="KW-0560">Oxidoreductase</keyword>
<dbReference type="PROSITE" id="PS51725">
    <property type="entry name" value="ABM"/>
    <property type="match status" value="1"/>
</dbReference>